<name>A0AAE4VJE0_9RICK</name>
<evidence type="ECO:0000313" key="2">
    <source>
        <dbReference type="Proteomes" id="UP001289135"/>
    </source>
</evidence>
<gene>
    <name evidence="1" type="ORF">Lyticum_00056</name>
</gene>
<comment type="caution">
    <text evidence="1">The sequence shown here is derived from an EMBL/GenBank/DDBJ whole genome shotgun (WGS) entry which is preliminary data.</text>
</comment>
<proteinExistence type="predicted"/>
<dbReference type="Proteomes" id="UP001289135">
    <property type="component" value="Unassembled WGS sequence"/>
</dbReference>
<evidence type="ECO:0000313" key="1">
    <source>
        <dbReference type="EMBL" id="MDZ5760902.1"/>
    </source>
</evidence>
<sequence length="158" mass="18815">MSNNELKFNFLRYSCVLKNREFNKYIPRLNHKILFNSGIFESYHSEYSDSQINDQNCTKTIDNYINTDEIVWKEIGNFWGKIIDYDSHLSIAYHRLSMIDRFALIIRFSDAQRIMQFLPNVTCNPDKNHIFYISDIKILDNINENNTNGNYVIINAKR</sequence>
<dbReference type="EMBL" id="JARGYU010000001">
    <property type="protein sequence ID" value="MDZ5760902.1"/>
    <property type="molecule type" value="Genomic_DNA"/>
</dbReference>
<reference evidence="1" key="1">
    <citation type="submission" date="2023-02" db="EMBL/GenBank/DDBJ databases">
        <title>Host association and intracellularity evolved multiple times independently in the Rickettsiales.</title>
        <authorList>
            <person name="Castelli M."/>
            <person name="Nardi T."/>
            <person name="Gammuto L."/>
            <person name="Bellinzona G."/>
            <person name="Sabaneyeva E."/>
            <person name="Potekhin A."/>
            <person name="Serra V."/>
            <person name="Petroni G."/>
            <person name="Sassera D."/>
        </authorList>
    </citation>
    <scope>NUCLEOTIDE SEQUENCE</scope>
    <source>
        <strain evidence="1">USBL-36I1</strain>
    </source>
</reference>
<organism evidence="1 2">
    <name type="scientific">Lyticum sinuosum</name>
    <dbReference type="NCBI Taxonomy" id="1332059"/>
    <lineage>
        <taxon>Bacteria</taxon>
        <taxon>Pseudomonadati</taxon>
        <taxon>Pseudomonadota</taxon>
        <taxon>Alphaproteobacteria</taxon>
        <taxon>Rickettsiales</taxon>
        <taxon>Lyticum</taxon>
    </lineage>
</organism>
<keyword evidence="2" id="KW-1185">Reference proteome</keyword>
<dbReference type="AlphaFoldDB" id="A0AAE4VJE0"/>
<accession>A0AAE4VJE0</accession>
<protein>
    <submittedName>
        <fullName evidence="1">Uncharacterized protein</fullName>
    </submittedName>
</protein>
<dbReference type="RefSeq" id="WP_322498338.1">
    <property type="nucleotide sequence ID" value="NZ_JARGYU010000001.1"/>
</dbReference>